<evidence type="ECO:0000313" key="2">
    <source>
        <dbReference type="Proteomes" id="UP000256970"/>
    </source>
</evidence>
<sequence length="97" mass="10785">MKGLNVLGTVQLVKKGNNATCARRDLFTSQLAREHPVPFFQFLDICARSEQLDELSMLPLLHLFQNGSSRIGTKGLESCSAALQQQQQRWAPRCAAV</sequence>
<dbReference type="EMBL" id="FNXT01000363">
    <property type="protein sequence ID" value="SZX63992.1"/>
    <property type="molecule type" value="Genomic_DNA"/>
</dbReference>
<gene>
    <name evidence="1" type="ORF">BQ4739_LOCUS4526</name>
</gene>
<name>A0A383VGX0_TETOB</name>
<proteinExistence type="predicted"/>
<reference evidence="1 2" key="1">
    <citation type="submission" date="2016-10" db="EMBL/GenBank/DDBJ databases">
        <authorList>
            <person name="Cai Z."/>
        </authorList>
    </citation>
    <scope>NUCLEOTIDE SEQUENCE [LARGE SCALE GENOMIC DNA]</scope>
</reference>
<accession>A0A383VGX0</accession>
<evidence type="ECO:0000313" key="1">
    <source>
        <dbReference type="EMBL" id="SZX63992.1"/>
    </source>
</evidence>
<organism evidence="1 2">
    <name type="scientific">Tetradesmus obliquus</name>
    <name type="common">Green alga</name>
    <name type="synonym">Acutodesmus obliquus</name>
    <dbReference type="NCBI Taxonomy" id="3088"/>
    <lineage>
        <taxon>Eukaryota</taxon>
        <taxon>Viridiplantae</taxon>
        <taxon>Chlorophyta</taxon>
        <taxon>core chlorophytes</taxon>
        <taxon>Chlorophyceae</taxon>
        <taxon>CS clade</taxon>
        <taxon>Sphaeropleales</taxon>
        <taxon>Scenedesmaceae</taxon>
        <taxon>Tetradesmus</taxon>
    </lineage>
</organism>
<keyword evidence="2" id="KW-1185">Reference proteome</keyword>
<protein>
    <submittedName>
        <fullName evidence="1">Uncharacterized protein</fullName>
    </submittedName>
</protein>
<dbReference type="Proteomes" id="UP000256970">
    <property type="component" value="Unassembled WGS sequence"/>
</dbReference>
<dbReference type="AlphaFoldDB" id="A0A383VGX0"/>